<feature type="region of interest" description="Disordered" evidence="2">
    <location>
        <begin position="270"/>
        <end position="294"/>
    </location>
</feature>
<organism evidence="4 5">
    <name type="scientific">Thalassiosira oceanica</name>
    <name type="common">Marine diatom</name>
    <dbReference type="NCBI Taxonomy" id="159749"/>
    <lineage>
        <taxon>Eukaryota</taxon>
        <taxon>Sar</taxon>
        <taxon>Stramenopiles</taxon>
        <taxon>Ochrophyta</taxon>
        <taxon>Bacillariophyta</taxon>
        <taxon>Coscinodiscophyceae</taxon>
        <taxon>Thalassiosirophycidae</taxon>
        <taxon>Thalassiosirales</taxon>
        <taxon>Thalassiosiraceae</taxon>
        <taxon>Thalassiosira</taxon>
    </lineage>
</organism>
<dbReference type="Pfam" id="PF00069">
    <property type="entry name" value="Pkinase"/>
    <property type="match status" value="1"/>
</dbReference>
<feature type="region of interest" description="Disordered" evidence="2">
    <location>
        <begin position="190"/>
        <end position="209"/>
    </location>
</feature>
<feature type="region of interest" description="Disordered" evidence="2">
    <location>
        <begin position="493"/>
        <end position="513"/>
    </location>
</feature>
<name>K0T5S9_THAOC</name>
<dbReference type="Pfam" id="PF13475">
    <property type="entry name" value="DUF4116"/>
    <property type="match status" value="5"/>
</dbReference>
<dbReference type="InterPro" id="IPR000719">
    <property type="entry name" value="Prot_kinase_dom"/>
</dbReference>
<comment type="caution">
    <text evidence="4">The sequence shown here is derived from an EMBL/GenBank/DDBJ whole genome shotgun (WGS) entry which is preliminary data.</text>
</comment>
<evidence type="ECO:0000259" key="3">
    <source>
        <dbReference type="PROSITE" id="PS50011"/>
    </source>
</evidence>
<evidence type="ECO:0000313" key="4">
    <source>
        <dbReference type="EMBL" id="EJK74133.1"/>
    </source>
</evidence>
<dbReference type="OrthoDB" id="447781at2759"/>
<evidence type="ECO:0000256" key="2">
    <source>
        <dbReference type="SAM" id="MobiDB-lite"/>
    </source>
</evidence>
<dbReference type="GO" id="GO:0004672">
    <property type="term" value="F:protein kinase activity"/>
    <property type="evidence" value="ECO:0007669"/>
    <property type="project" value="InterPro"/>
</dbReference>
<feature type="coiled-coil region" evidence="1">
    <location>
        <begin position="1608"/>
        <end position="1646"/>
    </location>
</feature>
<dbReference type="SMART" id="SM00220">
    <property type="entry name" value="S_TKc"/>
    <property type="match status" value="1"/>
</dbReference>
<feature type="region of interest" description="Disordered" evidence="2">
    <location>
        <begin position="385"/>
        <end position="404"/>
    </location>
</feature>
<dbReference type="InterPro" id="IPR011009">
    <property type="entry name" value="Kinase-like_dom_sf"/>
</dbReference>
<dbReference type="Proteomes" id="UP000266841">
    <property type="component" value="Unassembled WGS sequence"/>
</dbReference>
<feature type="compositionally biased region" description="Polar residues" evidence="2">
    <location>
        <begin position="349"/>
        <end position="359"/>
    </location>
</feature>
<dbReference type="InterPro" id="IPR025197">
    <property type="entry name" value="DUF4116"/>
</dbReference>
<feature type="region of interest" description="Disordered" evidence="2">
    <location>
        <begin position="410"/>
        <end position="438"/>
    </location>
</feature>
<protein>
    <recommendedName>
        <fullName evidence="3">Protein kinase domain-containing protein</fullName>
    </recommendedName>
</protein>
<proteinExistence type="predicted"/>
<evidence type="ECO:0000313" key="5">
    <source>
        <dbReference type="Proteomes" id="UP000266841"/>
    </source>
</evidence>
<evidence type="ECO:0000256" key="1">
    <source>
        <dbReference type="SAM" id="Coils"/>
    </source>
</evidence>
<feature type="compositionally biased region" description="Low complexity" evidence="2">
    <location>
        <begin position="424"/>
        <end position="437"/>
    </location>
</feature>
<accession>K0T5S9</accession>
<keyword evidence="1" id="KW-0175">Coiled coil</keyword>
<dbReference type="Gene3D" id="1.10.510.10">
    <property type="entry name" value="Transferase(Phosphotransferase) domain 1"/>
    <property type="match status" value="1"/>
</dbReference>
<feature type="compositionally biased region" description="Basic and acidic residues" evidence="2">
    <location>
        <begin position="360"/>
        <end position="369"/>
    </location>
</feature>
<feature type="region of interest" description="Disordered" evidence="2">
    <location>
        <begin position="344"/>
        <end position="373"/>
    </location>
</feature>
<dbReference type="SUPFAM" id="SSF56112">
    <property type="entry name" value="Protein kinase-like (PK-like)"/>
    <property type="match status" value="1"/>
</dbReference>
<dbReference type="GO" id="GO:0005524">
    <property type="term" value="F:ATP binding"/>
    <property type="evidence" value="ECO:0007669"/>
    <property type="project" value="InterPro"/>
</dbReference>
<dbReference type="eggNOG" id="ENOG502S2RZ">
    <property type="taxonomic scope" value="Eukaryota"/>
</dbReference>
<feature type="domain" description="Protein kinase" evidence="3">
    <location>
        <begin position="919"/>
        <end position="1202"/>
    </location>
</feature>
<reference evidence="4 5" key="1">
    <citation type="journal article" date="2012" name="Genome Biol.">
        <title>Genome and low-iron response of an oceanic diatom adapted to chronic iron limitation.</title>
        <authorList>
            <person name="Lommer M."/>
            <person name="Specht M."/>
            <person name="Roy A.S."/>
            <person name="Kraemer L."/>
            <person name="Andreson R."/>
            <person name="Gutowska M.A."/>
            <person name="Wolf J."/>
            <person name="Bergner S.V."/>
            <person name="Schilhabel M.B."/>
            <person name="Klostermeier U.C."/>
            <person name="Beiko R.G."/>
            <person name="Rosenstiel P."/>
            <person name="Hippler M."/>
            <person name="Laroche J."/>
        </authorList>
    </citation>
    <scope>NUCLEOTIDE SEQUENCE [LARGE SCALE GENOMIC DNA]</scope>
    <source>
        <strain evidence="4 5">CCMP1005</strain>
    </source>
</reference>
<sequence>MDSSSHSSIQSEGDEQSVLLNLDTIVQTRQWDKFPSAIRQANEIHFLGKWSGEEKLRLQSLVALTRKSAPLDDREYILKAVKQYGRMLYYASQDLRADREVALAACKQFGKALKFTHPNLKSDREIVLAAVTQDGTSLEFASAILKNYREVVKAAVTQNATALHYASDELKEDPEIVKVALRQNSEALEQAEHAGRTEHSVDDTKHACDDTKQGQTSVAEQVYDVTRDCVVAQFDNELGEPNLVKSVINGSNSDSDESIDIISVKATEDGKDGKFSEHEGEEEKDMDSSDSSYQDCVDVENGLEEVKSLLATASRIAPLQMKRYNTEDTSPFVGDVDLIEAVTFEPQVEPSSPATVTVTSKDDNGEGDRTPAGGLMEQLLWGKEGNGDEEQQRETSSSSAVTLQAKKPIQVAEDTQCSPTIDDLAPPSSLNSSPALPIFDDESITSQCQLQVAEGGADSLLPTFDVYDQDSARSSYKNANDDESTLEPDPYIAAYTTAPAPPPATPREGEKVTLPGGRSVEYSFADSAQHWDSASILNTMNSAQSCVSLEEDRDFVLGDVAHDPSLLQYCSDELKGDKEIVIAALKQDMSGEILRYASDELKNDKYASLEIRDNFDVVLFAIKINSSALMYASSRLKEDESLEALANRVRKGQSLKYQSSSKLDDKDFVLSQVQIDGTELEFVSTRLRDNCDVVLAAVGQNGLSLAYASPRWQNNYDVVIDAVNNNGLSLEFASDEIRDDQDVVEAAIKSNCMALEHASYRLRNDHQMLIMVNELSEASFEYLVRQITDDSLFQQCDDSELLDDFLELVSTLLQEKTALLQDWLRNECMARKLESLVQFDRSILDVENEAGLTALEVAIPACRRALERGLRLFGRYEALEGDWEYKSSSSCIFKVSGYNHDGLVDSTLVLKCMSNMNEAELESRKGLPTFGHVTRVHEVFIDASQKKSHDELMLTCFNEGANAHQRHNVHLQTGLEQSIADIITRKATKYGRDQDSKCSYKFVLVLDFYDKSLERAVHDDRLVGTSIVKTILTDVAQGLHDLHCVRRVHGDLKPACILRDGAKWLVSGLDSSAAFEGKYCGKGPSSGWSPPEATIAMSHSRSQSLEARAAHDLWSFGALIYFLETGSSLFITNDRGNLVEKGEVSKWNPARLGLRMRSQGNFDGELLGLLESLLDPDSNARLGHFGGDPLSAMKRVMETTYFNGTSGTRIFAYLQRKLGDFTEASGICIEDLNIEDLNELQSDEMKRVGKRLGLNTRPTSCVLLNTRLPVSTEAICPQNPSQSDFEPWKDCITQAIEWSNYFATNSDEEFLKLVASKEEMYFYWIDELTGRPVEATGFPIVISNLGDTLPLLIPYMRKGLCAAAENGTRGVVQMVSKPARTENKTLIPHICRQQFGFPSTSSTPSDVRSRLLSSVETLRRTRIDEDTPVGVHGLSDFVANNLGGIENSFAGLRRVVDVESCSFAWTVASEQPRIKELLDQRRVMRDQELKADAEQMRRDYNDLSKLRNNPTTITDNTNSSDFKKVEKCMDGESCVKEIDVEMNQSMLPTCGDPCGVVDLLEGMCCMFGGADKQMPADAKDDATITTHDATGSTPILSSPSVDLLSQDSTTLVERLQQLQLEKDDTEKRLQQLLEAKQAELDQALRKKKKAVVPSCSIQ</sequence>
<keyword evidence="5" id="KW-1185">Reference proteome</keyword>
<gene>
    <name evidence="4" type="ORF">THAOC_04209</name>
</gene>
<dbReference type="PROSITE" id="PS50011">
    <property type="entry name" value="PROTEIN_KINASE_DOM"/>
    <property type="match status" value="1"/>
</dbReference>
<dbReference type="EMBL" id="AGNL01003927">
    <property type="protein sequence ID" value="EJK74133.1"/>
    <property type="molecule type" value="Genomic_DNA"/>
</dbReference>